<dbReference type="PANTHER" id="PTHR12290">
    <property type="entry name" value="CORNICHON-RELATED"/>
    <property type="match status" value="1"/>
</dbReference>
<dbReference type="PROSITE" id="PS50102">
    <property type="entry name" value="RRM"/>
    <property type="match status" value="1"/>
</dbReference>
<dbReference type="PROSITE" id="PS01340">
    <property type="entry name" value="CORNICHON"/>
    <property type="match status" value="1"/>
</dbReference>
<feature type="transmembrane region" description="Helical" evidence="8">
    <location>
        <begin position="304"/>
        <end position="324"/>
    </location>
</feature>
<dbReference type="InterPro" id="IPR035979">
    <property type="entry name" value="RBD_domain_sf"/>
</dbReference>
<gene>
    <name evidence="10" type="ORF">H1R20_g14427</name>
</gene>
<protein>
    <recommendedName>
        <fullName evidence="9">RRM domain-containing protein</fullName>
    </recommendedName>
</protein>
<reference evidence="10" key="1">
    <citation type="submission" date="2022-06" db="EMBL/GenBank/DDBJ databases">
        <title>Genome Sequence of Candolleomyces eurysporus.</title>
        <authorList>
            <person name="Buettner E."/>
        </authorList>
    </citation>
    <scope>NUCLEOTIDE SEQUENCE</scope>
    <source>
        <strain evidence="10">VTCC 930004</strain>
    </source>
</reference>
<evidence type="ECO:0000313" key="10">
    <source>
        <dbReference type="EMBL" id="KAJ2922688.1"/>
    </source>
</evidence>
<comment type="similarity">
    <text evidence="2">Belongs to the cornichon family.</text>
</comment>
<evidence type="ECO:0000256" key="7">
    <source>
        <dbReference type="SAM" id="MobiDB-lite"/>
    </source>
</evidence>
<dbReference type="InterPro" id="IPR033466">
    <property type="entry name" value="Cornichon_conserved"/>
</dbReference>
<organism evidence="10 11">
    <name type="scientific">Candolleomyces eurysporus</name>
    <dbReference type="NCBI Taxonomy" id="2828524"/>
    <lineage>
        <taxon>Eukaryota</taxon>
        <taxon>Fungi</taxon>
        <taxon>Dikarya</taxon>
        <taxon>Basidiomycota</taxon>
        <taxon>Agaricomycotina</taxon>
        <taxon>Agaricomycetes</taxon>
        <taxon>Agaricomycetidae</taxon>
        <taxon>Agaricales</taxon>
        <taxon>Agaricineae</taxon>
        <taxon>Psathyrellaceae</taxon>
        <taxon>Candolleomyces</taxon>
    </lineage>
</organism>
<dbReference type="GO" id="GO:0003723">
    <property type="term" value="F:RNA binding"/>
    <property type="evidence" value="ECO:0007669"/>
    <property type="project" value="UniProtKB-UniRule"/>
</dbReference>
<feature type="region of interest" description="Disordered" evidence="7">
    <location>
        <begin position="1"/>
        <end position="21"/>
    </location>
</feature>
<dbReference type="Pfam" id="PF03311">
    <property type="entry name" value="Cornichon"/>
    <property type="match status" value="1"/>
</dbReference>
<feature type="domain" description="RRM" evidence="9">
    <location>
        <begin position="53"/>
        <end position="127"/>
    </location>
</feature>
<feature type="non-terminal residue" evidence="10">
    <location>
        <position position="327"/>
    </location>
</feature>
<comment type="caution">
    <text evidence="10">The sequence shown here is derived from an EMBL/GenBank/DDBJ whole genome shotgun (WGS) entry which is preliminary data.</text>
</comment>
<keyword evidence="6" id="KW-0694">RNA-binding</keyword>
<evidence type="ECO:0000256" key="2">
    <source>
        <dbReference type="ARBA" id="ARBA00010095"/>
    </source>
</evidence>
<dbReference type="EMBL" id="JANBPK010001479">
    <property type="protein sequence ID" value="KAJ2922688.1"/>
    <property type="molecule type" value="Genomic_DNA"/>
</dbReference>
<dbReference type="AlphaFoldDB" id="A0A9W8MB67"/>
<evidence type="ECO:0000256" key="4">
    <source>
        <dbReference type="ARBA" id="ARBA00022989"/>
    </source>
</evidence>
<dbReference type="SMART" id="SM00360">
    <property type="entry name" value="RRM"/>
    <property type="match status" value="1"/>
</dbReference>
<dbReference type="OrthoDB" id="6159137at2759"/>
<keyword evidence="4 8" id="KW-1133">Transmembrane helix</keyword>
<sequence length="327" mass="35492">MFEEHNSLSARISGGPAPPKASLNTIAQKALKEATGAIKSDQQLSIKGASQGNVIEVKGLAPGTTAEDVAAIFKRCGVVTDQKLVEGGQNVRVRLHFKTAGAANAAVTKFNGQPADGKILSVSIVGTSAAGQSLASRFGKDGLGLVRQEGSVDVLMDTDADGPQSKLRSDALVQSDPRAQVLVAPPGAKESDYVQGRGGSKRVSNHKVLMVYPRKVIMFSDLESDYINPIDLCNKLNQFVLPEYGAHAFLALLFLLWGQWTALLWNVPLLAYNANKVIKNNHMYDATEIFRTLSGHQKETYFKLAFYLLSFFYYLYRMIVALVAENP</sequence>
<evidence type="ECO:0000259" key="9">
    <source>
        <dbReference type="PROSITE" id="PS50102"/>
    </source>
</evidence>
<dbReference type="GO" id="GO:0016192">
    <property type="term" value="P:vesicle-mediated transport"/>
    <property type="evidence" value="ECO:0007669"/>
    <property type="project" value="InterPro"/>
</dbReference>
<feature type="transmembrane region" description="Helical" evidence="8">
    <location>
        <begin position="244"/>
        <end position="267"/>
    </location>
</feature>
<dbReference type="GO" id="GO:0016020">
    <property type="term" value="C:membrane"/>
    <property type="evidence" value="ECO:0007669"/>
    <property type="project" value="UniProtKB-SubCell"/>
</dbReference>
<dbReference type="InterPro" id="IPR012677">
    <property type="entry name" value="Nucleotide-bd_a/b_plait_sf"/>
</dbReference>
<comment type="subcellular location">
    <subcellularLocation>
        <location evidence="1">Membrane</location>
        <topology evidence="1">Multi-pass membrane protein</topology>
    </subcellularLocation>
</comment>
<evidence type="ECO:0000256" key="8">
    <source>
        <dbReference type="SAM" id="Phobius"/>
    </source>
</evidence>
<evidence type="ECO:0000256" key="5">
    <source>
        <dbReference type="ARBA" id="ARBA00023136"/>
    </source>
</evidence>
<dbReference type="SUPFAM" id="SSF54928">
    <property type="entry name" value="RNA-binding domain, RBD"/>
    <property type="match status" value="1"/>
</dbReference>
<dbReference type="CDD" id="cd00590">
    <property type="entry name" value="RRM_SF"/>
    <property type="match status" value="1"/>
</dbReference>
<keyword evidence="11" id="KW-1185">Reference proteome</keyword>
<dbReference type="InterPro" id="IPR003377">
    <property type="entry name" value="Cornichon"/>
</dbReference>
<keyword evidence="5 8" id="KW-0472">Membrane</keyword>
<dbReference type="Proteomes" id="UP001140091">
    <property type="component" value="Unassembled WGS sequence"/>
</dbReference>
<evidence type="ECO:0000313" key="11">
    <source>
        <dbReference type="Proteomes" id="UP001140091"/>
    </source>
</evidence>
<evidence type="ECO:0000256" key="1">
    <source>
        <dbReference type="ARBA" id="ARBA00004141"/>
    </source>
</evidence>
<accession>A0A9W8MB67</accession>
<proteinExistence type="inferred from homology"/>
<dbReference type="SMART" id="SM01398">
    <property type="entry name" value="Cornichon"/>
    <property type="match status" value="1"/>
</dbReference>
<dbReference type="Gene3D" id="3.30.70.330">
    <property type="match status" value="1"/>
</dbReference>
<dbReference type="Pfam" id="PF00076">
    <property type="entry name" value="RRM_1"/>
    <property type="match status" value="1"/>
</dbReference>
<keyword evidence="3 8" id="KW-0812">Transmembrane</keyword>
<dbReference type="InterPro" id="IPR000504">
    <property type="entry name" value="RRM_dom"/>
</dbReference>
<evidence type="ECO:0000256" key="6">
    <source>
        <dbReference type="PROSITE-ProRule" id="PRU00176"/>
    </source>
</evidence>
<name>A0A9W8MB67_9AGAR</name>
<evidence type="ECO:0000256" key="3">
    <source>
        <dbReference type="ARBA" id="ARBA00022692"/>
    </source>
</evidence>